<dbReference type="RefSeq" id="WP_076931320.1">
    <property type="nucleotide sequence ID" value="NZ_LT605205.1"/>
</dbReference>
<dbReference type="EMBL" id="LT605205">
    <property type="protein sequence ID" value="SCD21481.1"/>
    <property type="molecule type" value="Genomic_DNA"/>
</dbReference>
<dbReference type="KEGG" id="psac:PSM36_2685"/>
<evidence type="ECO:0000313" key="2">
    <source>
        <dbReference type="EMBL" id="SCD21481.1"/>
    </source>
</evidence>
<evidence type="ECO:0000313" key="3">
    <source>
        <dbReference type="Proteomes" id="UP000187464"/>
    </source>
</evidence>
<gene>
    <name evidence="2" type="ORF">PSM36_2685</name>
</gene>
<dbReference type="AlphaFoldDB" id="A0A1R3T164"/>
<proteinExistence type="predicted"/>
<protein>
    <submittedName>
        <fullName evidence="2">Vitamin B12 dependent methionine synthase</fullName>
    </submittedName>
</protein>
<dbReference type="SUPFAM" id="SSF56507">
    <property type="entry name" value="Methionine synthase activation domain-like"/>
    <property type="match status" value="1"/>
</dbReference>
<keyword evidence="3" id="KW-1185">Reference proteome</keyword>
<dbReference type="InterPro" id="IPR004223">
    <property type="entry name" value="VitB12-dep_Met_synth_activ_dom"/>
</dbReference>
<sequence>MSDTFQYFQFAFREVGPASGEIFRFIQSTDIEDEHPAKIFVHQIREKLKYIEGISGGYLIKKNSPVSVKQGSVQIDQTELQIGRQISGYLKEASSMALFVCSAGPVFTDMINEQSQQGNIMEAYLLDAIGSLTVEKAMDHVQQVLSDEMRQRGMHISNRYSPGYCNWELQEQKKLFSLIGRNPVGVTLTDSSLMIPAKSVSGIIGIGRNLRKRAYGCKICNNSTCTYRKIIDEQNEEYK</sequence>
<dbReference type="InterPro" id="IPR037010">
    <property type="entry name" value="VitB12-dep_Met_synth_activ_sf"/>
</dbReference>
<dbReference type="GO" id="GO:0008705">
    <property type="term" value="F:methionine synthase activity"/>
    <property type="evidence" value="ECO:0007669"/>
    <property type="project" value="InterPro"/>
</dbReference>
<reference evidence="2 3" key="1">
    <citation type="submission" date="2016-08" db="EMBL/GenBank/DDBJ databases">
        <authorList>
            <person name="Seilhamer J.J."/>
        </authorList>
    </citation>
    <scope>NUCLEOTIDE SEQUENCE [LARGE SCALE GENOMIC DNA]</scope>
    <source>
        <strain evidence="2">M3/6</strain>
    </source>
</reference>
<dbReference type="Gene3D" id="3.40.109.40">
    <property type="match status" value="1"/>
</dbReference>
<feature type="domain" description="AdoMet activation" evidence="1">
    <location>
        <begin position="153"/>
        <end position="206"/>
    </location>
</feature>
<evidence type="ECO:0000259" key="1">
    <source>
        <dbReference type="Pfam" id="PF02965"/>
    </source>
</evidence>
<accession>A0A1R3T164</accession>
<dbReference type="Pfam" id="PF02965">
    <property type="entry name" value="Met_synt_B12"/>
    <property type="match status" value="1"/>
</dbReference>
<dbReference type="STRING" id="1642647.PSM36_2685"/>
<dbReference type="Proteomes" id="UP000187464">
    <property type="component" value="Chromosome I"/>
</dbReference>
<name>A0A1R3T164_9BACT</name>
<organism evidence="2 3">
    <name type="scientific">Proteiniphilum saccharofermentans</name>
    <dbReference type="NCBI Taxonomy" id="1642647"/>
    <lineage>
        <taxon>Bacteria</taxon>
        <taxon>Pseudomonadati</taxon>
        <taxon>Bacteroidota</taxon>
        <taxon>Bacteroidia</taxon>
        <taxon>Bacteroidales</taxon>
        <taxon>Dysgonomonadaceae</taxon>
        <taxon>Proteiniphilum</taxon>
    </lineage>
</organism>